<dbReference type="PROSITE" id="PS51708">
    <property type="entry name" value="CHAD"/>
    <property type="match status" value="1"/>
</dbReference>
<protein>
    <recommendedName>
        <fullName evidence="1">CHAD domain-containing protein</fullName>
    </recommendedName>
</protein>
<proteinExistence type="predicted"/>
<dbReference type="InterPro" id="IPR038186">
    <property type="entry name" value="CHAD_dom_sf"/>
</dbReference>
<dbReference type="PANTHER" id="PTHR39339:SF1">
    <property type="entry name" value="CHAD DOMAIN-CONTAINING PROTEIN"/>
    <property type="match status" value="1"/>
</dbReference>
<dbReference type="STRING" id="765912.Thimo_1627"/>
<name>L0GYE5_9GAMM</name>
<dbReference type="HOGENOM" id="CLU_025044_0_0_6"/>
<dbReference type="PANTHER" id="PTHR39339">
    <property type="entry name" value="SLR1444 PROTEIN"/>
    <property type="match status" value="1"/>
</dbReference>
<organism evidence="2 3">
    <name type="scientific">Thioflavicoccus mobilis 8321</name>
    <dbReference type="NCBI Taxonomy" id="765912"/>
    <lineage>
        <taxon>Bacteria</taxon>
        <taxon>Pseudomonadati</taxon>
        <taxon>Pseudomonadota</taxon>
        <taxon>Gammaproteobacteria</taxon>
        <taxon>Chromatiales</taxon>
        <taxon>Chromatiaceae</taxon>
        <taxon>Thioflavicoccus</taxon>
    </lineage>
</organism>
<feature type="domain" description="CHAD" evidence="1">
    <location>
        <begin position="217"/>
        <end position="506"/>
    </location>
</feature>
<dbReference type="RefSeq" id="WP_015280546.1">
    <property type="nucleotide sequence ID" value="NC_019940.1"/>
</dbReference>
<evidence type="ECO:0000313" key="3">
    <source>
        <dbReference type="Proteomes" id="UP000010816"/>
    </source>
</evidence>
<evidence type="ECO:0000313" key="2">
    <source>
        <dbReference type="EMBL" id="AGA90405.1"/>
    </source>
</evidence>
<dbReference type="eggNOG" id="COG5607">
    <property type="taxonomic scope" value="Bacteria"/>
</dbReference>
<sequence length="521" mass="57737">MSQTIREFLVPHGADLTGVLATLHQRQPLEEGPWLTCEQRFFDSFDWRLFNASASFALCLDTEGSRLLWEDLAGEEPPLVQDWAGTPGLVADLPEGPVRERLAPILGVRRLLPVITIVSREQTLYLTGDGGQPCARLLVIVSEFREPTRGRTGPMAARLRLATRPEHTAEADALAADLHEGLELQRARMSIYTEALAAAGRRPGDYSSKLDFALTPDARADASVKTILGDLLKTIEANVEGAKAHLDPEFLHDLRVATRRTRSGLGQIKGIFPPELVTHYKARFAWLQQATGPARDLDVYRQGFGGYLAALPPALRPHLAPLEAYLVAQHRGAQCQVTEVLGSAEFRELIDAWRTFLAAPVPTHDAPASAERPVKAVADANLWRLYRQVRDEGRAIGPDAPPPELHELRKSCKKLRYLMEFFRRLYPTDEIAPLIKLTKVLLDNLGLFQDFAVQGQFLHEAALRMTADGSADTDTLLAMGALIASLLQRQEAAREAFDETFARFDTAGHRAAFRRLFKPAS</sequence>
<dbReference type="InterPro" id="IPR007899">
    <property type="entry name" value="CHAD_dom"/>
</dbReference>
<dbReference type="Gene3D" id="1.40.20.10">
    <property type="entry name" value="CHAD domain"/>
    <property type="match status" value="1"/>
</dbReference>
<dbReference type="KEGG" id="tmb:Thimo_1627"/>
<evidence type="ECO:0000259" key="1">
    <source>
        <dbReference type="PROSITE" id="PS51708"/>
    </source>
</evidence>
<dbReference type="OrthoDB" id="9810154at2"/>
<dbReference type="SMART" id="SM00880">
    <property type="entry name" value="CHAD"/>
    <property type="match status" value="1"/>
</dbReference>
<dbReference type="PATRIC" id="fig|765912.4.peg.1599"/>
<dbReference type="EMBL" id="CP003051">
    <property type="protein sequence ID" value="AGA90405.1"/>
    <property type="molecule type" value="Genomic_DNA"/>
</dbReference>
<dbReference type="AlphaFoldDB" id="L0GYE5"/>
<reference evidence="2 3" key="1">
    <citation type="submission" date="2011-09" db="EMBL/GenBank/DDBJ databases">
        <title>Complete sequence of chromosome of Thioflavicoccus mobilis 8321.</title>
        <authorList>
            <consortium name="US DOE Joint Genome Institute"/>
            <person name="Lucas S."/>
            <person name="Han J."/>
            <person name="Lapidus A."/>
            <person name="Cheng J.-F."/>
            <person name="Goodwin L."/>
            <person name="Pitluck S."/>
            <person name="Peters L."/>
            <person name="Ovchinnikova G."/>
            <person name="Lu M."/>
            <person name="Detter J.C."/>
            <person name="Han C."/>
            <person name="Tapia R."/>
            <person name="Land M."/>
            <person name="Hauser L."/>
            <person name="Kyrpides N."/>
            <person name="Ivanova N."/>
            <person name="Pagani I."/>
            <person name="Vogl K."/>
            <person name="Liu Z."/>
            <person name="Imhoff J."/>
            <person name="Thiel V."/>
            <person name="Frigaard N.-U."/>
            <person name="Bryant D."/>
            <person name="Woyke T."/>
        </authorList>
    </citation>
    <scope>NUCLEOTIDE SEQUENCE [LARGE SCALE GENOMIC DNA]</scope>
    <source>
        <strain evidence="2 3">8321</strain>
    </source>
</reference>
<accession>L0GYE5</accession>
<dbReference type="Proteomes" id="UP000010816">
    <property type="component" value="Chromosome"/>
</dbReference>
<gene>
    <name evidence="2" type="ORF">Thimo_1627</name>
</gene>
<keyword evidence="3" id="KW-1185">Reference proteome</keyword>
<dbReference type="Pfam" id="PF05235">
    <property type="entry name" value="CHAD"/>
    <property type="match status" value="1"/>
</dbReference>